<feature type="compositionally biased region" description="Basic and acidic residues" evidence="1">
    <location>
        <begin position="266"/>
        <end position="282"/>
    </location>
</feature>
<sequence length="832" mass="89454">MSRPSRSAAGSEYLNMLKSRYSSSSSGGLDDGPMSPRSPPMSPTAPVSPSGGPGDKTVTGISTPSMSPVSPTGGAGGKTLGGKSTPATSPVSPTGGAGGKAFGGKTTPTTSPVSPTGGAGGKTFGGKVTPLASPVSPTGSKGSATNRLSSSSSSPLHPVAAPSLSSPNRRSLAQEDEYKAAVTDDIVADSSLEKRNIQSEEFTSNNWKDSENKENVSRQAENTVTEPTSPSARSNSSSSYNKMDARDARIGLEEDDEDEEGVYENEPERRDDVIREADRDPSVDLPAAGTASSMKARFLQGVETATTPSPRSKREITPPAHGTGGEYVSEPRTVLEQYEAKIDAGVFESPEPTRNPEVVSAYDLAEEAMPEQGLARNMAARFKDLEAQSSSPSSSAGRREITPPTGDRPTEYVSEPRGPGIEQHEVKVDAGVFESQPQVNPDVVHSGEAAEEALPERGTARNMASRYLQLTEESKSPPSATKAPKEIIVTTDTRVEFENEPQKNPDVVTSDTQMEEFIPERGFAKNIASRFKQLESSAKSPPVSPGRHKEFTPPRETDQPTVRESKPAETNPEVVHSGDMVEEALPEKGTARNMMQRFKQLEAESKSPPGPTRAKKEFTPPPGEAGVYENTPKTFQADYNRPAESGIVENQPVQREDVSRGDEPPKYEEELPERGAAKNLVNRWRQLESESAKEKSPGSRPKEFTPPREEPRLSTRKSPRTPMSPGGDGGSNGSVHPSELPGQYQPQHGESVFESTPEQQQDGIVREGERDYATDLPKKNTAKKMLARFQSFQEKASQGAKDPGPARQIITDLERNDIKSFRLLFLKDVISG</sequence>
<dbReference type="AlphaFoldDB" id="A0AAE1DSD8"/>
<feature type="compositionally biased region" description="Basic and acidic residues" evidence="1">
    <location>
        <begin position="685"/>
        <end position="713"/>
    </location>
</feature>
<feature type="compositionally biased region" description="Basic and acidic residues" evidence="1">
    <location>
        <begin position="243"/>
        <end position="252"/>
    </location>
</feature>
<accession>A0AAE1DSD8</accession>
<feature type="compositionally biased region" description="Polar residues" evidence="1">
    <location>
        <begin position="217"/>
        <end position="228"/>
    </location>
</feature>
<protein>
    <submittedName>
        <fullName evidence="2">Uncharacterized protein</fullName>
    </submittedName>
</protein>
<gene>
    <name evidence="2" type="ORF">RRG08_054176</name>
</gene>
<name>A0AAE1DSD8_9GAST</name>
<evidence type="ECO:0000313" key="3">
    <source>
        <dbReference type="Proteomes" id="UP001283361"/>
    </source>
</evidence>
<feature type="compositionally biased region" description="Low complexity" evidence="1">
    <location>
        <begin position="103"/>
        <end position="116"/>
    </location>
</feature>
<evidence type="ECO:0000256" key="1">
    <source>
        <dbReference type="SAM" id="MobiDB-lite"/>
    </source>
</evidence>
<feature type="compositionally biased region" description="Basic and acidic residues" evidence="1">
    <location>
        <begin position="547"/>
        <end position="567"/>
    </location>
</feature>
<feature type="region of interest" description="Disordered" evidence="1">
    <location>
        <begin position="528"/>
        <end position="779"/>
    </location>
</feature>
<feature type="compositionally biased region" description="Polar residues" evidence="1">
    <location>
        <begin position="744"/>
        <end position="762"/>
    </location>
</feature>
<feature type="compositionally biased region" description="Low complexity" evidence="1">
    <location>
        <begin position="229"/>
        <end position="239"/>
    </location>
</feature>
<feature type="region of interest" description="Disordered" evidence="1">
    <location>
        <begin position="492"/>
        <end position="511"/>
    </location>
</feature>
<proteinExistence type="predicted"/>
<organism evidence="2 3">
    <name type="scientific">Elysia crispata</name>
    <name type="common">lettuce slug</name>
    <dbReference type="NCBI Taxonomy" id="231223"/>
    <lineage>
        <taxon>Eukaryota</taxon>
        <taxon>Metazoa</taxon>
        <taxon>Spiralia</taxon>
        <taxon>Lophotrochozoa</taxon>
        <taxon>Mollusca</taxon>
        <taxon>Gastropoda</taxon>
        <taxon>Heterobranchia</taxon>
        <taxon>Euthyneura</taxon>
        <taxon>Panpulmonata</taxon>
        <taxon>Sacoglossa</taxon>
        <taxon>Placobranchoidea</taxon>
        <taxon>Plakobranchidae</taxon>
        <taxon>Elysia</taxon>
    </lineage>
</organism>
<dbReference type="EMBL" id="JAWDGP010002797">
    <property type="protein sequence ID" value="KAK3779923.1"/>
    <property type="molecule type" value="Genomic_DNA"/>
</dbReference>
<feature type="region of interest" description="Disordered" evidence="1">
    <location>
        <begin position="372"/>
        <end position="487"/>
    </location>
</feature>
<comment type="caution">
    <text evidence="2">The sequence shown here is derived from an EMBL/GenBank/DDBJ whole genome shotgun (WGS) entry which is preliminary data.</text>
</comment>
<dbReference type="Proteomes" id="UP001283361">
    <property type="component" value="Unassembled WGS sequence"/>
</dbReference>
<feature type="compositionally biased region" description="Low complexity" evidence="1">
    <location>
        <begin position="148"/>
        <end position="167"/>
    </location>
</feature>
<feature type="compositionally biased region" description="Basic and acidic residues" evidence="1">
    <location>
        <begin position="493"/>
        <end position="503"/>
    </location>
</feature>
<feature type="compositionally biased region" description="Basic and acidic residues" evidence="1">
    <location>
        <begin position="764"/>
        <end position="778"/>
    </location>
</feature>
<feature type="compositionally biased region" description="Acidic residues" evidence="1">
    <location>
        <begin position="253"/>
        <end position="265"/>
    </location>
</feature>
<evidence type="ECO:0000313" key="2">
    <source>
        <dbReference type="EMBL" id="KAK3779923.1"/>
    </source>
</evidence>
<keyword evidence="3" id="KW-1185">Reference proteome</keyword>
<feature type="compositionally biased region" description="Basic and acidic residues" evidence="1">
    <location>
        <begin position="654"/>
        <end position="676"/>
    </location>
</feature>
<reference evidence="2" key="1">
    <citation type="journal article" date="2023" name="G3 (Bethesda)">
        <title>A reference genome for the long-term kleptoplast-retaining sea slug Elysia crispata morphotype clarki.</title>
        <authorList>
            <person name="Eastman K.E."/>
            <person name="Pendleton A.L."/>
            <person name="Shaikh M.A."/>
            <person name="Suttiyut T."/>
            <person name="Ogas R."/>
            <person name="Tomko P."/>
            <person name="Gavelis G."/>
            <person name="Widhalm J.R."/>
            <person name="Wisecaver J.H."/>
        </authorList>
    </citation>
    <scope>NUCLEOTIDE SEQUENCE</scope>
    <source>
        <strain evidence="2">ECLA1</strain>
    </source>
</reference>
<feature type="compositionally biased region" description="Polar residues" evidence="1">
    <location>
        <begin position="135"/>
        <end position="147"/>
    </location>
</feature>
<feature type="compositionally biased region" description="Polar residues" evidence="1">
    <location>
        <begin position="59"/>
        <end position="70"/>
    </location>
</feature>
<feature type="region of interest" description="Disordered" evidence="1">
    <location>
        <begin position="1"/>
        <end position="331"/>
    </location>
</feature>